<accession>X1EAN7</accession>
<comment type="caution">
    <text evidence="1">The sequence shown here is derived from an EMBL/GenBank/DDBJ whole genome shotgun (WGS) entry which is preliminary data.</text>
</comment>
<name>X1EAN7_9ZZZZ</name>
<reference evidence="1" key="1">
    <citation type="journal article" date="2014" name="Front. Microbiol.">
        <title>High frequency of phylogenetically diverse reductive dehalogenase-homologous genes in deep subseafloor sedimentary metagenomes.</title>
        <authorList>
            <person name="Kawai M."/>
            <person name="Futagami T."/>
            <person name="Toyoda A."/>
            <person name="Takaki Y."/>
            <person name="Nishi S."/>
            <person name="Hori S."/>
            <person name="Arai W."/>
            <person name="Tsubouchi T."/>
            <person name="Morono Y."/>
            <person name="Uchiyama I."/>
            <person name="Ito T."/>
            <person name="Fujiyama A."/>
            <person name="Inagaki F."/>
            <person name="Takami H."/>
        </authorList>
    </citation>
    <scope>NUCLEOTIDE SEQUENCE</scope>
    <source>
        <strain evidence="1">Expedition CK06-06</strain>
    </source>
</reference>
<proteinExistence type="predicted"/>
<organism evidence="1">
    <name type="scientific">marine sediment metagenome</name>
    <dbReference type="NCBI Taxonomy" id="412755"/>
    <lineage>
        <taxon>unclassified sequences</taxon>
        <taxon>metagenomes</taxon>
        <taxon>ecological metagenomes</taxon>
    </lineage>
</organism>
<feature type="non-terminal residue" evidence="1">
    <location>
        <position position="1"/>
    </location>
</feature>
<dbReference type="EMBL" id="BART01030480">
    <property type="protein sequence ID" value="GAH17425.1"/>
    <property type="molecule type" value="Genomic_DNA"/>
</dbReference>
<dbReference type="AlphaFoldDB" id="X1EAN7"/>
<evidence type="ECO:0000313" key="1">
    <source>
        <dbReference type="EMBL" id="GAH17425.1"/>
    </source>
</evidence>
<protein>
    <submittedName>
        <fullName evidence="1">Uncharacterized protein</fullName>
    </submittedName>
</protein>
<sequence length="33" mass="4115">HLNKRMNSSNFPFIFLFFLEKKKKVEFNNRILN</sequence>
<gene>
    <name evidence="1" type="ORF">S01H4_53211</name>
</gene>